<proteinExistence type="predicted"/>
<dbReference type="AlphaFoldDB" id="A0A0D2YKE6"/>
<sequence>MAGLTRMHEMLGTRQATLNFAAYIPYTISFVAQHALQHCRLIQEYIATSPDLSKIIPVTAIASYLATSVVVALTKSTEPSGRRRESARSEFRQSLVQISRYIQDTSHILNTLQMFW</sequence>
<dbReference type="VEuPathDB" id="FungiDB:FOXG_17121"/>
<reference evidence="1" key="2">
    <citation type="submission" date="2025-08" db="UniProtKB">
        <authorList>
            <consortium name="EnsemblFungi"/>
        </authorList>
    </citation>
    <scope>IDENTIFICATION</scope>
    <source>
        <strain evidence="1">4287 / CBS 123668 / FGSC 9935 / NRRL 34936</strain>
    </source>
</reference>
<dbReference type="EnsemblFungi" id="FOXG_17121T0">
    <property type="protein sequence ID" value="FOXG_17121P0"/>
    <property type="gene ID" value="FOXG_17121"/>
</dbReference>
<gene>
    <name evidence="1" type="primary">28957919</name>
</gene>
<reference evidence="2" key="1">
    <citation type="journal article" date="2012" name="Mol. Plant Microbe Interact.">
        <title>A highly conserved effector in Fusarium oxysporum is required for full virulence on Arabidopsis.</title>
        <authorList>
            <person name="Thatcher L.F."/>
            <person name="Gardiner D.M."/>
            <person name="Kazan K."/>
            <person name="Manners J."/>
        </authorList>
    </citation>
    <scope>NUCLEOTIDE SEQUENCE [LARGE SCALE GENOMIC DNA]</scope>
    <source>
        <strain evidence="2">Fo5176</strain>
    </source>
</reference>
<accession>A0A0D2YKE6</accession>
<evidence type="ECO:0000313" key="1">
    <source>
        <dbReference type="EnsemblFungi" id="FOXG_17121P0"/>
    </source>
</evidence>
<protein>
    <submittedName>
        <fullName evidence="1">Uncharacterized protein</fullName>
    </submittedName>
</protein>
<dbReference type="Proteomes" id="UP000002489">
    <property type="component" value="Unassembled WGS sequence"/>
</dbReference>
<name>A0A0D2YKE6_FUSOF</name>
<organism evidence="1 2">
    <name type="scientific">Fusarium oxysporum (strain Fo5176)</name>
    <name type="common">Fusarium vascular wilt</name>
    <dbReference type="NCBI Taxonomy" id="660025"/>
    <lineage>
        <taxon>Eukaryota</taxon>
        <taxon>Fungi</taxon>
        <taxon>Dikarya</taxon>
        <taxon>Ascomycota</taxon>
        <taxon>Pezizomycotina</taxon>
        <taxon>Sordariomycetes</taxon>
        <taxon>Hypocreomycetidae</taxon>
        <taxon>Hypocreales</taxon>
        <taxon>Nectriaceae</taxon>
        <taxon>Fusarium</taxon>
        <taxon>Fusarium oxysporum species complex</taxon>
    </lineage>
</organism>
<evidence type="ECO:0000313" key="2">
    <source>
        <dbReference type="Proteomes" id="UP000002489"/>
    </source>
</evidence>